<name>A0A9P6ZLY7_9AGAM</name>
<dbReference type="OrthoDB" id="3251205at2759"/>
<gene>
    <name evidence="1" type="ORF">EV702DRAFT_1181544</name>
</gene>
<comment type="caution">
    <text evidence="1">The sequence shown here is derived from an EMBL/GenBank/DDBJ whole genome shotgun (WGS) entry which is preliminary data.</text>
</comment>
<protein>
    <submittedName>
        <fullName evidence="1">Uncharacterized protein</fullName>
    </submittedName>
</protein>
<dbReference type="AlphaFoldDB" id="A0A9P6ZLY7"/>
<dbReference type="EMBL" id="JABBWD010000062">
    <property type="protein sequence ID" value="KAG1770856.1"/>
    <property type="molecule type" value="Genomic_DNA"/>
</dbReference>
<evidence type="ECO:0000313" key="2">
    <source>
        <dbReference type="Proteomes" id="UP000714275"/>
    </source>
</evidence>
<reference evidence="1" key="1">
    <citation type="journal article" date="2020" name="New Phytol.">
        <title>Comparative genomics reveals dynamic genome evolution in host specialist ectomycorrhizal fungi.</title>
        <authorList>
            <person name="Lofgren L.A."/>
            <person name="Nguyen N.H."/>
            <person name="Vilgalys R."/>
            <person name="Ruytinx J."/>
            <person name="Liao H.L."/>
            <person name="Branco S."/>
            <person name="Kuo A."/>
            <person name="LaButti K."/>
            <person name="Lipzen A."/>
            <person name="Andreopoulos W."/>
            <person name="Pangilinan J."/>
            <person name="Riley R."/>
            <person name="Hundley H."/>
            <person name="Na H."/>
            <person name="Barry K."/>
            <person name="Grigoriev I.V."/>
            <person name="Stajich J.E."/>
            <person name="Kennedy P.G."/>
        </authorList>
    </citation>
    <scope>NUCLEOTIDE SEQUENCE</scope>
    <source>
        <strain evidence="1">DOB743</strain>
    </source>
</reference>
<evidence type="ECO:0000313" key="1">
    <source>
        <dbReference type="EMBL" id="KAG1770856.1"/>
    </source>
</evidence>
<sequence length="251" mass="28484">MVGAFHGHAHNRRCQLDWHPMYIDGTGHMEGEGCEHVFSASNKLARSTRHASVFHRHQTIEEHFAFWDTDKYAALSNFLRNHYREALTSIHTLTAELSVYPRLEWELAREADNQALTTIPVGDLNQISAALSQARIRVDSAYAKLQNAEALTAHVEMQLQVEERWAIGDDTYNKYKQETSLCRYCVALDELECLVVMHLFELSKLSLSGTGYKLRQQIGKALQRRSEAIQNALSCYNVQAAALDPPRPSLS</sequence>
<organism evidence="1 2">
    <name type="scientific">Suillus placidus</name>
    <dbReference type="NCBI Taxonomy" id="48579"/>
    <lineage>
        <taxon>Eukaryota</taxon>
        <taxon>Fungi</taxon>
        <taxon>Dikarya</taxon>
        <taxon>Basidiomycota</taxon>
        <taxon>Agaricomycotina</taxon>
        <taxon>Agaricomycetes</taxon>
        <taxon>Agaricomycetidae</taxon>
        <taxon>Boletales</taxon>
        <taxon>Suillineae</taxon>
        <taxon>Suillaceae</taxon>
        <taxon>Suillus</taxon>
    </lineage>
</organism>
<accession>A0A9P6ZLY7</accession>
<keyword evidence="2" id="KW-1185">Reference proteome</keyword>
<dbReference type="InterPro" id="IPR040521">
    <property type="entry name" value="KDZ"/>
</dbReference>
<proteinExistence type="predicted"/>
<dbReference type="Proteomes" id="UP000714275">
    <property type="component" value="Unassembled WGS sequence"/>
</dbReference>
<dbReference type="Pfam" id="PF18758">
    <property type="entry name" value="KDZ"/>
    <property type="match status" value="1"/>
</dbReference>